<reference evidence="5 6" key="1">
    <citation type="journal article" date="2020" name="Nat. Food">
        <title>A phased Vanilla planifolia genome enables genetic improvement of flavour and production.</title>
        <authorList>
            <person name="Hasing T."/>
            <person name="Tang H."/>
            <person name="Brym M."/>
            <person name="Khazi F."/>
            <person name="Huang T."/>
            <person name="Chambers A.H."/>
        </authorList>
    </citation>
    <scope>NUCLEOTIDE SEQUENCE [LARGE SCALE GENOMIC DNA]</scope>
    <source>
        <tissue evidence="5">Leaf</tissue>
    </source>
</reference>
<dbReference type="InterPro" id="IPR001563">
    <property type="entry name" value="Peptidase_S10"/>
</dbReference>
<evidence type="ECO:0000256" key="1">
    <source>
        <dbReference type="ARBA" id="ARBA00009431"/>
    </source>
</evidence>
<name>A0A835QEN7_VANPL</name>
<evidence type="ECO:0000313" key="5">
    <source>
        <dbReference type="EMBL" id="KAG0466362.1"/>
    </source>
</evidence>
<dbReference type="SUPFAM" id="SSF53474">
    <property type="entry name" value="alpha/beta-Hydrolases"/>
    <property type="match status" value="1"/>
</dbReference>
<dbReference type="Gene3D" id="6.10.250.940">
    <property type="match status" value="1"/>
</dbReference>
<dbReference type="AlphaFoldDB" id="A0A835QEN7"/>
<dbReference type="Proteomes" id="UP000636800">
    <property type="component" value="Unassembled WGS sequence"/>
</dbReference>
<dbReference type="PANTHER" id="PTHR11802:SF132">
    <property type="entry name" value="SERINE CARBOXYPEPTIDASE-LIKE 36-RELATED"/>
    <property type="match status" value="1"/>
</dbReference>
<gene>
    <name evidence="5" type="ORF">HPP92_017942</name>
</gene>
<comment type="similarity">
    <text evidence="1">Belongs to the peptidase S10 family.</text>
</comment>
<accession>A0A835QEN7</accession>
<evidence type="ECO:0000313" key="6">
    <source>
        <dbReference type="Proteomes" id="UP000636800"/>
    </source>
</evidence>
<feature type="region of interest" description="Disordered" evidence="4">
    <location>
        <begin position="1"/>
        <end position="20"/>
    </location>
</feature>
<sequence length="527" mass="57610">MQDATISSLHPLKTPASTKERPTLLPFSSHLTLLVSFCLFTTMDSLLPFIPLLLFLSPVSSVHPGRLILDFITPKLIAGNARPWNLTLLPDAPVIANPGWKDADHIAALPGQPPHSGARLYSGYITVDEKAGRHFFYFFAEAHNNSTAFPLILWLSGGPGCSSVGAGAFHGHGPLLVSQGGKSVVKSHYSWINFAHLLFVDSAVGTGFSYSDTPSDYQIYSDTSVAADNLRFVVNWLARFPDHANRDIYLGGDGYAGNLIPQLAQFILNRNNAMPRPVKIHLKGLLLGNPLLDAMEDRWGLFDTLWSHGMVSQRMHDAIKKECLLNARNQGCMAAIEKGSRVVAPLYMFDLTAVVCIDKNLTDTWLSVDEHYECRERDVAAYLGSPEVQLALHVNPAKAPKKWTQCNTEVAKAYGDITDSALPILKNLLQHNISVLVYSGDADAVVPAMSSRLSIKKMRLSKTIPWHAWYTSSIEAGGFSEGYKEGLSFATVRGAGHFVAKTKGPQLQVLLKLHFNGSLGNLSIPGI</sequence>
<dbReference type="InterPro" id="IPR029058">
    <property type="entry name" value="AB_hydrolase_fold"/>
</dbReference>
<keyword evidence="2" id="KW-0732">Signal</keyword>
<dbReference type="Gene3D" id="3.40.50.11320">
    <property type="match status" value="1"/>
</dbReference>
<keyword evidence="3" id="KW-0325">Glycoprotein</keyword>
<dbReference type="Pfam" id="PF00450">
    <property type="entry name" value="Peptidase_S10"/>
    <property type="match status" value="1"/>
</dbReference>
<dbReference type="GO" id="GO:0005773">
    <property type="term" value="C:vacuole"/>
    <property type="evidence" value="ECO:0007669"/>
    <property type="project" value="TreeGrafter"/>
</dbReference>
<protein>
    <submittedName>
        <fullName evidence="5">Uncharacterized protein</fullName>
    </submittedName>
</protein>
<comment type="caution">
    <text evidence="5">The sequence shown here is derived from an EMBL/GenBank/DDBJ whole genome shotgun (WGS) entry which is preliminary data.</text>
</comment>
<dbReference type="Gene3D" id="3.40.50.1820">
    <property type="entry name" value="alpha/beta hydrolase"/>
    <property type="match status" value="1"/>
</dbReference>
<dbReference type="EMBL" id="JADCNL010000009">
    <property type="protein sequence ID" value="KAG0466362.1"/>
    <property type="molecule type" value="Genomic_DNA"/>
</dbReference>
<evidence type="ECO:0000256" key="2">
    <source>
        <dbReference type="ARBA" id="ARBA00022729"/>
    </source>
</evidence>
<evidence type="ECO:0000256" key="4">
    <source>
        <dbReference type="SAM" id="MobiDB-lite"/>
    </source>
</evidence>
<dbReference type="GO" id="GO:0004185">
    <property type="term" value="F:serine-type carboxypeptidase activity"/>
    <property type="evidence" value="ECO:0007669"/>
    <property type="project" value="InterPro"/>
</dbReference>
<organism evidence="5 6">
    <name type="scientific">Vanilla planifolia</name>
    <name type="common">Vanilla</name>
    <dbReference type="NCBI Taxonomy" id="51239"/>
    <lineage>
        <taxon>Eukaryota</taxon>
        <taxon>Viridiplantae</taxon>
        <taxon>Streptophyta</taxon>
        <taxon>Embryophyta</taxon>
        <taxon>Tracheophyta</taxon>
        <taxon>Spermatophyta</taxon>
        <taxon>Magnoliopsida</taxon>
        <taxon>Liliopsida</taxon>
        <taxon>Asparagales</taxon>
        <taxon>Orchidaceae</taxon>
        <taxon>Vanilloideae</taxon>
        <taxon>Vanilleae</taxon>
        <taxon>Vanilla</taxon>
    </lineage>
</organism>
<proteinExistence type="inferred from homology"/>
<evidence type="ECO:0000256" key="3">
    <source>
        <dbReference type="ARBA" id="ARBA00023180"/>
    </source>
</evidence>
<dbReference type="GO" id="GO:0006508">
    <property type="term" value="P:proteolysis"/>
    <property type="evidence" value="ECO:0007669"/>
    <property type="project" value="InterPro"/>
</dbReference>
<dbReference type="PANTHER" id="PTHR11802">
    <property type="entry name" value="SERINE PROTEASE FAMILY S10 SERINE CARBOXYPEPTIDASE"/>
    <property type="match status" value="1"/>
</dbReference>
<dbReference type="PRINTS" id="PR00724">
    <property type="entry name" value="CRBOXYPTASEC"/>
</dbReference>
<keyword evidence="6" id="KW-1185">Reference proteome</keyword>